<reference evidence="1 2" key="1">
    <citation type="journal article" date="2011" name="Mol. Biol. Evol.">
        <title>Phylogenomic evidence for the presence of a flagellum and cbb3 oxidase in the free-living mitochondrial ancestor.</title>
        <authorList>
            <person name="Sassera D."/>
            <person name="Lo N."/>
            <person name="Epis S."/>
            <person name="D'Auria G."/>
            <person name="Montagna M."/>
            <person name="Comandatore F."/>
            <person name="Horner D."/>
            <person name="Pereto J."/>
            <person name="Luciano A.M."/>
            <person name="Franciosi F."/>
            <person name="Ferri E."/>
            <person name="Crotti E."/>
            <person name="Bazzocchi C."/>
            <person name="Daffonchio D."/>
            <person name="Sacchi L."/>
            <person name="Moya A."/>
            <person name="Latorre A."/>
            <person name="Bandi C."/>
        </authorList>
    </citation>
    <scope>NUCLEOTIDE SEQUENCE [LARGE SCALE GENOMIC DNA]</scope>
    <source>
        <strain evidence="1 2">IricVA</strain>
    </source>
</reference>
<dbReference type="AlphaFoldDB" id="F7XTZ0"/>
<evidence type="ECO:0000313" key="2">
    <source>
        <dbReference type="Proteomes" id="UP000006639"/>
    </source>
</evidence>
<dbReference type="EMBL" id="CP002130">
    <property type="protein sequence ID" value="AEI89349.1"/>
    <property type="molecule type" value="Genomic_DNA"/>
</dbReference>
<dbReference type="Proteomes" id="UP000006639">
    <property type="component" value="Chromosome"/>
</dbReference>
<gene>
    <name evidence="1" type="ordered locus">midi_01072</name>
</gene>
<evidence type="ECO:0000313" key="1">
    <source>
        <dbReference type="EMBL" id="AEI89349.1"/>
    </source>
</evidence>
<dbReference type="SUPFAM" id="SSF141457">
    <property type="entry name" value="BH3618-like"/>
    <property type="match status" value="1"/>
</dbReference>
<dbReference type="KEGG" id="mmn:midi_01072"/>
<proteinExistence type="predicted"/>
<dbReference type="HOGENOM" id="CLU_2917555_0_0_5"/>
<dbReference type="InterPro" id="IPR024046">
    <property type="entry name" value="Flagellar_assmbl_FliW_dom_sf"/>
</dbReference>
<dbReference type="InterPro" id="IPR003775">
    <property type="entry name" value="Flagellar_assembly_factor_FliW"/>
</dbReference>
<organism evidence="1 2">
    <name type="scientific">Midichloria mitochondrii (strain IricVA)</name>
    <dbReference type="NCBI Taxonomy" id="696127"/>
    <lineage>
        <taxon>Bacteria</taxon>
        <taxon>Pseudomonadati</taxon>
        <taxon>Pseudomonadota</taxon>
        <taxon>Alphaproteobacteria</taxon>
        <taxon>Rickettsiales</taxon>
        <taxon>Candidatus Midichloriaceae</taxon>
        <taxon>Candidatus Midichloria</taxon>
    </lineage>
</organism>
<protein>
    <submittedName>
        <fullName evidence="1">Uncharacterized protein</fullName>
    </submittedName>
</protein>
<keyword evidence="2" id="KW-1185">Reference proteome</keyword>
<dbReference type="GO" id="GO:0044780">
    <property type="term" value="P:bacterial-type flagellum assembly"/>
    <property type="evidence" value="ECO:0007669"/>
    <property type="project" value="InterPro"/>
</dbReference>
<accession>F7XTZ0</accession>
<sequence length="61" mass="6906">MLIGMKKEEVDLFLIASLKKGVEGKTNIALNTKAPLFIDRNNNIGMQYVLQNNLYSTQHLL</sequence>
<dbReference type="Pfam" id="PF02623">
    <property type="entry name" value="FliW"/>
    <property type="match status" value="1"/>
</dbReference>
<dbReference type="Gene3D" id="2.30.290.10">
    <property type="entry name" value="BH3618-like"/>
    <property type="match status" value="1"/>
</dbReference>
<name>F7XTZ0_MIDMI</name>